<sequence length="134" mass="15132">MKAVTIWQPYAGAVAAGLKSYETRSWPTRYRGPIAIHASVRPVKGDARRLAETYGLKAERFGEIVAYADLTDCLLMTPDLIAAQSRQELDFGDWRPGRYAWRLENIRLPGHPIKVVGRQGLWNFNEPPQPEIAL</sequence>
<dbReference type="SUPFAM" id="SSF88697">
    <property type="entry name" value="PUA domain-like"/>
    <property type="match status" value="1"/>
</dbReference>
<gene>
    <name evidence="1" type="ORF">IAD20_03145</name>
</gene>
<dbReference type="CDD" id="cd06554">
    <property type="entry name" value="ASCH_ASC-1_like"/>
    <property type="match status" value="1"/>
</dbReference>
<comment type="caution">
    <text evidence="1">The sequence shown here is derived from an EMBL/GenBank/DDBJ whole genome shotgun (WGS) entry which is preliminary data.</text>
</comment>
<dbReference type="Proteomes" id="UP000824107">
    <property type="component" value="Unassembled WGS sequence"/>
</dbReference>
<evidence type="ECO:0000313" key="2">
    <source>
        <dbReference type="Proteomes" id="UP000824107"/>
    </source>
</evidence>
<accession>A0A9D1SAB3</accession>
<reference evidence="1" key="2">
    <citation type="journal article" date="2021" name="PeerJ">
        <title>Extensive microbial diversity within the chicken gut microbiome revealed by metagenomics and culture.</title>
        <authorList>
            <person name="Gilroy R."/>
            <person name="Ravi A."/>
            <person name="Getino M."/>
            <person name="Pursley I."/>
            <person name="Horton D.L."/>
            <person name="Alikhan N.F."/>
            <person name="Baker D."/>
            <person name="Gharbi K."/>
            <person name="Hall N."/>
            <person name="Watson M."/>
            <person name="Adriaenssens E.M."/>
            <person name="Foster-Nyarko E."/>
            <person name="Jarju S."/>
            <person name="Secka A."/>
            <person name="Antonio M."/>
            <person name="Oren A."/>
            <person name="Chaudhuri R.R."/>
            <person name="La Ragione R."/>
            <person name="Hildebrand F."/>
            <person name="Pallen M.J."/>
        </authorList>
    </citation>
    <scope>NUCLEOTIDE SEQUENCE</scope>
    <source>
        <strain evidence="1">ChiW3-316</strain>
    </source>
</reference>
<organism evidence="1 2">
    <name type="scientific">Candidatus Scatocola faecipullorum</name>
    <dbReference type="NCBI Taxonomy" id="2840917"/>
    <lineage>
        <taxon>Bacteria</taxon>
        <taxon>Pseudomonadati</taxon>
        <taxon>Pseudomonadota</taxon>
        <taxon>Alphaproteobacteria</taxon>
        <taxon>Rhodospirillales</taxon>
        <taxon>Rhodospirillaceae</taxon>
        <taxon>Rhodospirillaceae incertae sedis</taxon>
        <taxon>Candidatus Scatocola</taxon>
    </lineage>
</organism>
<dbReference type="InterPro" id="IPR015947">
    <property type="entry name" value="PUA-like_sf"/>
</dbReference>
<dbReference type="Gene3D" id="2.30.130.30">
    <property type="entry name" value="Hypothetical protein"/>
    <property type="match status" value="1"/>
</dbReference>
<proteinExistence type="predicted"/>
<evidence type="ECO:0000313" key="1">
    <source>
        <dbReference type="EMBL" id="HIU53059.1"/>
    </source>
</evidence>
<dbReference type="AlphaFoldDB" id="A0A9D1SAB3"/>
<reference evidence="1" key="1">
    <citation type="submission" date="2020-10" db="EMBL/GenBank/DDBJ databases">
        <authorList>
            <person name="Gilroy R."/>
        </authorList>
    </citation>
    <scope>NUCLEOTIDE SEQUENCE</scope>
    <source>
        <strain evidence="1">ChiW3-316</strain>
    </source>
</reference>
<dbReference type="EMBL" id="DVNC01000022">
    <property type="protein sequence ID" value="HIU53059.1"/>
    <property type="molecule type" value="Genomic_DNA"/>
</dbReference>
<protein>
    <submittedName>
        <fullName evidence="1">ASCH domain-containing protein</fullName>
    </submittedName>
</protein>
<name>A0A9D1SAB3_9PROT</name>